<dbReference type="GO" id="GO:0015658">
    <property type="term" value="F:branched-chain amino acid transmembrane transporter activity"/>
    <property type="evidence" value="ECO:0007669"/>
    <property type="project" value="InterPro"/>
</dbReference>
<evidence type="ECO:0000256" key="1">
    <source>
        <dbReference type="ARBA" id="ARBA00004651"/>
    </source>
</evidence>
<keyword evidence="5 6" id="KW-0472">Membrane</keyword>
<proteinExistence type="predicted"/>
<dbReference type="PANTHER" id="PTHR30482">
    <property type="entry name" value="HIGH-AFFINITY BRANCHED-CHAIN AMINO ACID TRANSPORT SYSTEM PERMEASE"/>
    <property type="match status" value="1"/>
</dbReference>
<gene>
    <name evidence="7" type="ORF">EV386_1847</name>
</gene>
<keyword evidence="4 6" id="KW-1133">Transmembrane helix</keyword>
<dbReference type="OrthoDB" id="9814461at2"/>
<feature type="transmembrane region" description="Helical" evidence="6">
    <location>
        <begin position="88"/>
        <end position="107"/>
    </location>
</feature>
<evidence type="ECO:0000313" key="7">
    <source>
        <dbReference type="EMBL" id="RZS61540.1"/>
    </source>
</evidence>
<sequence>MSRARALVAALLVALVVAPHFLDRFWLQVGSLTMAAAIAAIGLTLLVGVAGQISLAHAVFVGLGAYGYIVLAAPSDAAGWGLGLPTPLAAIGGVTLAGLAGLAISPLSGRVSGLYLAVVTIGLVFIWQHALQEVEDFSGGYAGRPAPELSVLGLSLGESQPWHIAQVPYGGAEKTWLLSLAALVCAFVAARNIARGRPGLALAMIKENEIGARSLGVDVRRGRAAVFGLASLYAGVAGVLMALTTQFVTPQSFGFQLSTDYLVMVIIGGVASVRGAVAGALFVTVLPRVLGQYTDGLPFLARVGSGGIDANVLSVFVYCALLLVVIMFARGGLDRLLGLLVSSRRASAVVGH</sequence>
<feature type="transmembrane region" description="Helical" evidence="6">
    <location>
        <begin position="224"/>
        <end position="249"/>
    </location>
</feature>
<dbReference type="GO" id="GO:0005886">
    <property type="term" value="C:plasma membrane"/>
    <property type="evidence" value="ECO:0007669"/>
    <property type="project" value="UniProtKB-SubCell"/>
</dbReference>
<feature type="transmembrane region" description="Helical" evidence="6">
    <location>
        <begin position="32"/>
        <end position="51"/>
    </location>
</feature>
<dbReference type="PANTHER" id="PTHR30482:SF5">
    <property type="entry name" value="ABC TRANSPORTER PERMEASE PROTEIN"/>
    <property type="match status" value="1"/>
</dbReference>
<dbReference type="CDD" id="cd06581">
    <property type="entry name" value="TM_PBP1_LivM_like"/>
    <property type="match status" value="1"/>
</dbReference>
<keyword evidence="8" id="KW-1185">Reference proteome</keyword>
<organism evidence="7 8">
    <name type="scientific">Xylanimonas ulmi</name>
    <dbReference type="NCBI Taxonomy" id="228973"/>
    <lineage>
        <taxon>Bacteria</taxon>
        <taxon>Bacillati</taxon>
        <taxon>Actinomycetota</taxon>
        <taxon>Actinomycetes</taxon>
        <taxon>Micrococcales</taxon>
        <taxon>Promicromonosporaceae</taxon>
        <taxon>Xylanimonas</taxon>
    </lineage>
</organism>
<dbReference type="Proteomes" id="UP000293852">
    <property type="component" value="Unassembled WGS sequence"/>
</dbReference>
<keyword evidence="2" id="KW-1003">Cell membrane</keyword>
<dbReference type="InterPro" id="IPR001851">
    <property type="entry name" value="ABC_transp_permease"/>
</dbReference>
<dbReference type="EMBL" id="SGWX01000001">
    <property type="protein sequence ID" value="RZS61540.1"/>
    <property type="molecule type" value="Genomic_DNA"/>
</dbReference>
<feature type="transmembrane region" description="Helical" evidence="6">
    <location>
        <begin position="176"/>
        <end position="194"/>
    </location>
</feature>
<dbReference type="RefSeq" id="WP_130414312.1">
    <property type="nucleotide sequence ID" value="NZ_SGWX01000001.1"/>
</dbReference>
<feature type="transmembrane region" description="Helical" evidence="6">
    <location>
        <begin position="261"/>
        <end position="287"/>
    </location>
</feature>
<keyword evidence="3 6" id="KW-0812">Transmembrane</keyword>
<dbReference type="InterPro" id="IPR043428">
    <property type="entry name" value="LivM-like"/>
</dbReference>
<name>A0A4V2EY28_9MICO</name>
<evidence type="ECO:0000256" key="4">
    <source>
        <dbReference type="ARBA" id="ARBA00022989"/>
    </source>
</evidence>
<protein>
    <submittedName>
        <fullName evidence="7">Amino acid/amide ABC transporter membrane protein 2 (HAAT family)</fullName>
    </submittedName>
</protein>
<dbReference type="AlphaFoldDB" id="A0A4V2EY28"/>
<reference evidence="7 8" key="1">
    <citation type="submission" date="2019-02" db="EMBL/GenBank/DDBJ databases">
        <title>Sequencing the genomes of 1000 actinobacteria strains.</title>
        <authorList>
            <person name="Klenk H.-P."/>
        </authorList>
    </citation>
    <scope>NUCLEOTIDE SEQUENCE [LARGE SCALE GENOMIC DNA]</scope>
    <source>
        <strain evidence="7 8">DSM 16932</strain>
    </source>
</reference>
<evidence type="ECO:0000256" key="2">
    <source>
        <dbReference type="ARBA" id="ARBA00022475"/>
    </source>
</evidence>
<comment type="subcellular location">
    <subcellularLocation>
        <location evidence="1">Cell membrane</location>
        <topology evidence="1">Multi-pass membrane protein</topology>
    </subcellularLocation>
</comment>
<evidence type="ECO:0000313" key="8">
    <source>
        <dbReference type="Proteomes" id="UP000293852"/>
    </source>
</evidence>
<feature type="transmembrane region" description="Helical" evidence="6">
    <location>
        <begin position="308"/>
        <end position="329"/>
    </location>
</feature>
<comment type="caution">
    <text evidence="7">The sequence shown here is derived from an EMBL/GenBank/DDBJ whole genome shotgun (WGS) entry which is preliminary data.</text>
</comment>
<feature type="transmembrane region" description="Helical" evidence="6">
    <location>
        <begin position="114"/>
        <end position="131"/>
    </location>
</feature>
<evidence type="ECO:0000256" key="5">
    <source>
        <dbReference type="ARBA" id="ARBA00023136"/>
    </source>
</evidence>
<accession>A0A4V2EY28</accession>
<evidence type="ECO:0000256" key="3">
    <source>
        <dbReference type="ARBA" id="ARBA00022692"/>
    </source>
</evidence>
<feature type="transmembrane region" description="Helical" evidence="6">
    <location>
        <begin position="58"/>
        <end position="82"/>
    </location>
</feature>
<evidence type="ECO:0000256" key="6">
    <source>
        <dbReference type="SAM" id="Phobius"/>
    </source>
</evidence>
<dbReference type="Pfam" id="PF02653">
    <property type="entry name" value="BPD_transp_2"/>
    <property type="match status" value="1"/>
</dbReference>